<feature type="transmembrane region" description="Helical" evidence="1">
    <location>
        <begin position="70"/>
        <end position="96"/>
    </location>
</feature>
<evidence type="ECO:0000313" key="4">
    <source>
        <dbReference type="Proteomes" id="UP001596116"/>
    </source>
</evidence>
<dbReference type="EMBL" id="JBHPON010000002">
    <property type="protein sequence ID" value="MFC6036572.1"/>
    <property type="molecule type" value="Genomic_DNA"/>
</dbReference>
<dbReference type="RefSeq" id="WP_379882186.1">
    <property type="nucleotide sequence ID" value="NZ_JBHPON010000002.1"/>
</dbReference>
<dbReference type="Proteomes" id="UP001596116">
    <property type="component" value="Unassembled WGS sequence"/>
</dbReference>
<dbReference type="GO" id="GO:0016787">
    <property type="term" value="F:hydrolase activity"/>
    <property type="evidence" value="ECO:0007669"/>
    <property type="project" value="UniProtKB-KW"/>
</dbReference>
<proteinExistence type="predicted"/>
<evidence type="ECO:0000256" key="1">
    <source>
        <dbReference type="SAM" id="Phobius"/>
    </source>
</evidence>
<feature type="transmembrane region" description="Helical" evidence="1">
    <location>
        <begin position="116"/>
        <end position="136"/>
    </location>
</feature>
<name>A0ABW1L0Y7_9PROT</name>
<feature type="transmembrane region" description="Helical" evidence="1">
    <location>
        <begin position="185"/>
        <end position="202"/>
    </location>
</feature>
<gene>
    <name evidence="3" type="ORF">ACFMB1_13525</name>
</gene>
<protein>
    <submittedName>
        <fullName evidence="3">CPBP family intramembrane glutamic endopeptidase</fullName>
        <ecNumber evidence="3">3.4.-.-</ecNumber>
    </submittedName>
</protein>
<dbReference type="EC" id="3.4.-.-" evidence="3"/>
<evidence type="ECO:0000259" key="2">
    <source>
        <dbReference type="Pfam" id="PF02517"/>
    </source>
</evidence>
<keyword evidence="3" id="KW-0378">Hydrolase</keyword>
<evidence type="ECO:0000313" key="3">
    <source>
        <dbReference type="EMBL" id="MFC6036572.1"/>
    </source>
</evidence>
<keyword evidence="1" id="KW-0812">Transmembrane</keyword>
<sequence>MNRRRAAFELLIFGALALGLRFAFDPLFWRYAGPVSLILTLAILLAYLRRRGEGWSSLGLIRLPGLRSKLLLAPQTLVAFVLFAASIALTVFGGQAVGLEFMGEEPPGVEERWGDVAGNLPMYLTWLGIVWTSAAFGEEMFFRGFLITRFDAVLRGAPLSGALAVVLAALFFGLGHYYYQGLRGLITTAGIGIAFGTAFLLFKRNLWPLVITHGIIDTINFSALYFEWE</sequence>
<keyword evidence="4" id="KW-1185">Reference proteome</keyword>
<dbReference type="InterPro" id="IPR003675">
    <property type="entry name" value="Rce1/LyrA-like_dom"/>
</dbReference>
<comment type="caution">
    <text evidence="3">The sequence shown here is derived from an EMBL/GenBank/DDBJ whole genome shotgun (WGS) entry which is preliminary data.</text>
</comment>
<dbReference type="Pfam" id="PF02517">
    <property type="entry name" value="Rce1-like"/>
    <property type="match status" value="1"/>
</dbReference>
<feature type="domain" description="CAAX prenyl protease 2/Lysostaphin resistance protein A-like" evidence="2">
    <location>
        <begin position="123"/>
        <end position="218"/>
    </location>
</feature>
<feature type="transmembrane region" description="Helical" evidence="1">
    <location>
        <begin position="31"/>
        <end position="49"/>
    </location>
</feature>
<keyword evidence="1" id="KW-0472">Membrane</keyword>
<organism evidence="3 4">
    <name type="scientific">Hyphococcus aureus</name>
    <dbReference type="NCBI Taxonomy" id="2666033"/>
    <lineage>
        <taxon>Bacteria</taxon>
        <taxon>Pseudomonadati</taxon>
        <taxon>Pseudomonadota</taxon>
        <taxon>Alphaproteobacteria</taxon>
        <taxon>Parvularculales</taxon>
        <taxon>Parvularculaceae</taxon>
        <taxon>Hyphococcus</taxon>
    </lineage>
</organism>
<keyword evidence="1" id="KW-1133">Transmembrane helix</keyword>
<accession>A0ABW1L0Y7</accession>
<reference evidence="3 4" key="1">
    <citation type="submission" date="2024-09" db="EMBL/GenBank/DDBJ databases">
        <authorList>
            <person name="Zhang Z.-H."/>
        </authorList>
    </citation>
    <scope>NUCLEOTIDE SEQUENCE [LARGE SCALE GENOMIC DNA]</scope>
    <source>
        <strain evidence="3 4">HHTR114</strain>
    </source>
</reference>
<feature type="transmembrane region" description="Helical" evidence="1">
    <location>
        <begin position="157"/>
        <end position="179"/>
    </location>
</feature>